<organism evidence="4 5">
    <name type="scientific">Pontibacter fetidus</name>
    <dbReference type="NCBI Taxonomy" id="2700082"/>
    <lineage>
        <taxon>Bacteria</taxon>
        <taxon>Pseudomonadati</taxon>
        <taxon>Bacteroidota</taxon>
        <taxon>Cytophagia</taxon>
        <taxon>Cytophagales</taxon>
        <taxon>Hymenobacteraceae</taxon>
        <taxon>Pontibacter</taxon>
    </lineage>
</organism>
<evidence type="ECO:0000256" key="2">
    <source>
        <dbReference type="SAM" id="Phobius"/>
    </source>
</evidence>
<dbReference type="AlphaFoldDB" id="A0A6B2H2I4"/>
<proteinExistence type="predicted"/>
<feature type="transmembrane region" description="Helical" evidence="2">
    <location>
        <begin position="6"/>
        <end position="22"/>
    </location>
</feature>
<dbReference type="PANTHER" id="PTHR34978:SF3">
    <property type="entry name" value="SLR0241 PROTEIN"/>
    <property type="match status" value="1"/>
</dbReference>
<feature type="transmembrane region" description="Helical" evidence="2">
    <location>
        <begin position="96"/>
        <end position="119"/>
    </location>
</feature>
<name>A0A6B2H2I4_9BACT</name>
<sequence length="555" mass="63577">MPELLLYLLKVNVALVLFYLAYHVAFRRLTFYHLNRLFLVFGIVFSTIYPFIDLTELFARHEPIANAYIVTIPAWAITSQTITQTPTFDYWQLPVYLFWTGVIVMLIRFIVQLVSLYNIHAASEPANYKNIGFRQVKTISQAFSFWQTIYLNPTQHQNDELEKILNHELIHITGWHTLDVLLAELSTVFYWFNPGAWLMKKAVKENLEFIADQNVVNTGVDKKEYQYLLLKVVGATQPQIVNQFNFPSLKRRIAMMNKMPSTKKHLLKFLAVVPVAAVLLLTFNSIAKPHNDTAADISEYTKVGPDIYIKNAPTFTNACWNAPNTLTITPIEGEADSYQLDNEQELAKAYTKYGLYLPDNEMYDKVLAAIPGAAAESKPQIVNEYKDFYKRNPQVRKLFWTTTNQIIVRLEAAEEIYNLEDKASRAAAEKKYGKLPSTPPIAEAVSQEEFDARSKNSMQENGEKVFIPEDMAYYQDRNNLPVAYTNFLKKNTTIEKVGWRINEQTGPQAIVFFMKAGGQESYEFKDAKSIATAKSKYGELPNLLPPPPPVRIKKN</sequence>
<keyword evidence="2" id="KW-1133">Transmembrane helix</keyword>
<evidence type="ECO:0000313" key="5">
    <source>
        <dbReference type="Proteomes" id="UP000478546"/>
    </source>
</evidence>
<dbReference type="CDD" id="cd07341">
    <property type="entry name" value="M56_BlaR1_MecR1_like"/>
    <property type="match status" value="1"/>
</dbReference>
<dbReference type="Proteomes" id="UP000478546">
    <property type="component" value="Unassembled WGS sequence"/>
</dbReference>
<evidence type="ECO:0000256" key="1">
    <source>
        <dbReference type="SAM" id="MobiDB-lite"/>
    </source>
</evidence>
<keyword evidence="2" id="KW-0472">Membrane</keyword>
<comment type="caution">
    <text evidence="4">The sequence shown here is derived from an EMBL/GenBank/DDBJ whole genome shotgun (WGS) entry which is preliminary data.</text>
</comment>
<keyword evidence="5" id="KW-1185">Reference proteome</keyword>
<dbReference type="InterPro" id="IPR008756">
    <property type="entry name" value="Peptidase_M56"/>
</dbReference>
<dbReference type="Pfam" id="PF05569">
    <property type="entry name" value="Peptidase_M56"/>
    <property type="match status" value="1"/>
</dbReference>
<reference evidence="4 5" key="1">
    <citation type="submission" date="2020-01" db="EMBL/GenBank/DDBJ databases">
        <authorList>
            <person name="Kim M.K."/>
        </authorList>
    </citation>
    <scope>NUCLEOTIDE SEQUENCE [LARGE SCALE GENOMIC DNA]</scope>
    <source>
        <strain evidence="4 5">BT213</strain>
    </source>
</reference>
<feature type="region of interest" description="Disordered" evidence="1">
    <location>
        <begin position="536"/>
        <end position="555"/>
    </location>
</feature>
<feature type="transmembrane region" description="Helical" evidence="2">
    <location>
        <begin position="265"/>
        <end position="283"/>
    </location>
</feature>
<evidence type="ECO:0000259" key="3">
    <source>
        <dbReference type="Pfam" id="PF05569"/>
    </source>
</evidence>
<feature type="domain" description="Peptidase M56" evidence="3">
    <location>
        <begin position="145"/>
        <end position="256"/>
    </location>
</feature>
<dbReference type="RefSeq" id="WP_162347385.1">
    <property type="nucleotide sequence ID" value="NZ_JAAEAA010000024.1"/>
</dbReference>
<accession>A0A6B2H2I4</accession>
<dbReference type="InterPro" id="IPR052173">
    <property type="entry name" value="Beta-lactam_resp_regulator"/>
</dbReference>
<protein>
    <submittedName>
        <fullName evidence="4">M56 family metallopeptidase</fullName>
    </submittedName>
</protein>
<feature type="transmembrane region" description="Helical" evidence="2">
    <location>
        <begin position="34"/>
        <end position="52"/>
    </location>
</feature>
<gene>
    <name evidence="4" type="ORF">GWO68_15485</name>
</gene>
<keyword evidence="2" id="KW-0812">Transmembrane</keyword>
<evidence type="ECO:0000313" key="4">
    <source>
        <dbReference type="EMBL" id="NDK57325.1"/>
    </source>
</evidence>
<dbReference type="EMBL" id="JAAEAA010000024">
    <property type="protein sequence ID" value="NDK57325.1"/>
    <property type="molecule type" value="Genomic_DNA"/>
</dbReference>
<dbReference type="PANTHER" id="PTHR34978">
    <property type="entry name" value="POSSIBLE SENSOR-TRANSDUCER PROTEIN BLAR"/>
    <property type="match status" value="1"/>
</dbReference>
<feature type="compositionally biased region" description="Pro residues" evidence="1">
    <location>
        <begin position="543"/>
        <end position="555"/>
    </location>
</feature>